<dbReference type="InterPro" id="IPR013830">
    <property type="entry name" value="SGNH_hydro"/>
</dbReference>
<dbReference type="Gene3D" id="3.40.50.1110">
    <property type="entry name" value="SGNH hydrolase"/>
    <property type="match status" value="1"/>
</dbReference>
<reference evidence="2" key="1">
    <citation type="submission" date="2020-10" db="EMBL/GenBank/DDBJ databases">
        <authorList>
            <person name="Gilroy R."/>
        </authorList>
    </citation>
    <scope>NUCLEOTIDE SEQUENCE</scope>
    <source>
        <strain evidence="2">14508</strain>
    </source>
</reference>
<dbReference type="AlphaFoldDB" id="A0A9D1G814"/>
<reference evidence="2" key="2">
    <citation type="journal article" date="2021" name="PeerJ">
        <title>Extensive microbial diversity within the chicken gut microbiome revealed by metagenomics and culture.</title>
        <authorList>
            <person name="Gilroy R."/>
            <person name="Ravi A."/>
            <person name="Getino M."/>
            <person name="Pursley I."/>
            <person name="Horton D.L."/>
            <person name="Alikhan N.F."/>
            <person name="Baker D."/>
            <person name="Gharbi K."/>
            <person name="Hall N."/>
            <person name="Watson M."/>
            <person name="Adriaenssens E.M."/>
            <person name="Foster-Nyarko E."/>
            <person name="Jarju S."/>
            <person name="Secka A."/>
            <person name="Antonio M."/>
            <person name="Oren A."/>
            <person name="Chaudhuri R.R."/>
            <person name="La Ragione R."/>
            <person name="Hildebrand F."/>
            <person name="Pallen M.J."/>
        </authorList>
    </citation>
    <scope>NUCLEOTIDE SEQUENCE</scope>
    <source>
        <strain evidence="2">14508</strain>
    </source>
</reference>
<organism evidence="2 3">
    <name type="scientific">Candidatus Caccosoma faecigallinarum</name>
    <dbReference type="NCBI Taxonomy" id="2840720"/>
    <lineage>
        <taxon>Bacteria</taxon>
        <taxon>Bacillati</taxon>
        <taxon>Bacillota</taxon>
        <taxon>Bacillota incertae sedis</taxon>
        <taxon>Candidatus Caccosoma</taxon>
    </lineage>
</organism>
<comment type="caution">
    <text evidence="2">The sequence shown here is derived from an EMBL/GenBank/DDBJ whole genome shotgun (WGS) entry which is preliminary data.</text>
</comment>
<dbReference type="Proteomes" id="UP000886893">
    <property type="component" value="Unassembled WGS sequence"/>
</dbReference>
<dbReference type="SUPFAM" id="SSF52266">
    <property type="entry name" value="SGNH hydrolase"/>
    <property type="match status" value="1"/>
</dbReference>
<dbReference type="PANTHER" id="PTHR30383">
    <property type="entry name" value="THIOESTERASE 1/PROTEASE 1/LYSOPHOSPHOLIPASE L1"/>
    <property type="match status" value="1"/>
</dbReference>
<feature type="domain" description="SGNH hydrolase-type esterase" evidence="1">
    <location>
        <begin position="127"/>
        <end position="331"/>
    </location>
</feature>
<name>A0A9D1G814_9FIRM</name>
<dbReference type="Pfam" id="PF13472">
    <property type="entry name" value="Lipase_GDSL_2"/>
    <property type="match status" value="1"/>
</dbReference>
<evidence type="ECO:0000313" key="3">
    <source>
        <dbReference type="Proteomes" id="UP000886893"/>
    </source>
</evidence>
<dbReference type="InterPro" id="IPR051532">
    <property type="entry name" value="Ester_Hydrolysis_Enzymes"/>
</dbReference>
<dbReference type="EMBL" id="DVKI01000006">
    <property type="protein sequence ID" value="HIT16806.1"/>
    <property type="molecule type" value="Genomic_DNA"/>
</dbReference>
<dbReference type="CDD" id="cd00229">
    <property type="entry name" value="SGNH_hydrolase"/>
    <property type="match status" value="1"/>
</dbReference>
<sequence length="341" mass="38697">MKKLLLLATCLFFTTGCQDTPSSQLKEGEICDLTKIELAVDETYNVFMMLNEEFKNETLTLELSNQDIILMDADLGIIQGKQLGETTLTIKSSEYVQKIPISVLSDEYMNEHFVVDKGRLFQKTAVFYGDSITDSHPSRRPGYEQYKDLSYYPEIIHQEAMLKDHFNLSYSGATAAYCPSIVNIGGSTVLGFNQVKNSQEEAQKSDYAFILIGTNDFMRCVPLGTIEDDPQVFEDATTFTGSLNYMYKTLLSYNPKIRIVAILIPFATWGQDTNAAYAPGYGTSRDEYNAKILEIVEKYHFISIPTMDLWDATNWQQYIYDGIHPIKLGHETLAKRILNEI</sequence>
<dbReference type="GO" id="GO:0016787">
    <property type="term" value="F:hydrolase activity"/>
    <property type="evidence" value="ECO:0007669"/>
    <property type="project" value="UniProtKB-KW"/>
</dbReference>
<proteinExistence type="predicted"/>
<evidence type="ECO:0000259" key="1">
    <source>
        <dbReference type="Pfam" id="PF13472"/>
    </source>
</evidence>
<protein>
    <submittedName>
        <fullName evidence="2">SGNH/GDSL hydrolase family protein</fullName>
    </submittedName>
</protein>
<keyword evidence="2" id="KW-0378">Hydrolase</keyword>
<dbReference type="InterPro" id="IPR036514">
    <property type="entry name" value="SGNH_hydro_sf"/>
</dbReference>
<dbReference type="PROSITE" id="PS51257">
    <property type="entry name" value="PROKAR_LIPOPROTEIN"/>
    <property type="match status" value="1"/>
</dbReference>
<gene>
    <name evidence="2" type="ORF">IAD04_00275</name>
</gene>
<accession>A0A9D1G814</accession>
<evidence type="ECO:0000313" key="2">
    <source>
        <dbReference type="EMBL" id="HIT16806.1"/>
    </source>
</evidence>